<reference evidence="1 2" key="1">
    <citation type="submission" date="2017-09" db="EMBL/GenBank/DDBJ databases">
        <title>Biodiversity and function of Thalassospira species in the particle-attached aromatic-hydrocarbon-degrading consortia from the surface seawater of the South China Sea.</title>
        <authorList>
            <person name="Dong C."/>
            <person name="Liu R."/>
            <person name="Shao Z."/>
        </authorList>
    </citation>
    <scope>NUCLEOTIDE SEQUENCE [LARGE SCALE GENOMIC DNA]</scope>
    <source>
        <strain evidence="1 2">CSC1P2</strain>
    </source>
</reference>
<gene>
    <name evidence="1" type="ORF">COO20_13280</name>
</gene>
<proteinExistence type="predicted"/>
<dbReference type="Proteomes" id="UP000233597">
    <property type="component" value="Unassembled WGS sequence"/>
</dbReference>
<comment type="caution">
    <text evidence="1">The sequence shown here is derived from an EMBL/GenBank/DDBJ whole genome shotgun (WGS) entry which is preliminary data.</text>
</comment>
<dbReference type="EMBL" id="NWTK01000008">
    <property type="protein sequence ID" value="PKR53506.1"/>
    <property type="molecule type" value="Genomic_DNA"/>
</dbReference>
<evidence type="ECO:0000313" key="1">
    <source>
        <dbReference type="EMBL" id="PKR53506.1"/>
    </source>
</evidence>
<dbReference type="OrthoDB" id="8759063at2"/>
<organism evidence="1 2">
    <name type="scientific">Thalassospira marina</name>
    <dbReference type="NCBI Taxonomy" id="2048283"/>
    <lineage>
        <taxon>Bacteria</taxon>
        <taxon>Pseudomonadati</taxon>
        <taxon>Pseudomonadota</taxon>
        <taxon>Alphaproteobacteria</taxon>
        <taxon>Rhodospirillales</taxon>
        <taxon>Thalassospiraceae</taxon>
        <taxon>Thalassospira</taxon>
    </lineage>
</organism>
<dbReference type="AlphaFoldDB" id="A0A2N3KSN4"/>
<name>A0A2N3KSN4_9PROT</name>
<dbReference type="Pfam" id="PF05489">
    <property type="entry name" value="Phage_tail_X"/>
    <property type="match status" value="1"/>
</dbReference>
<accession>A0A2N3KSN4</accession>
<protein>
    <submittedName>
        <fullName evidence="1">Phage tail protein</fullName>
    </submittedName>
</protein>
<dbReference type="InterPro" id="IPR008861">
    <property type="entry name" value="GpX-like"/>
</dbReference>
<dbReference type="RefSeq" id="WP_101267288.1">
    <property type="nucleotide sequence ID" value="NZ_NWTK01000008.1"/>
</dbReference>
<sequence>MKYEVKTPEPLDWIVERHYGRKAGDIIGKVYDANRGLARYQGDIPPGTVIELPELPSGNLVTTARLWG</sequence>
<evidence type="ECO:0000313" key="2">
    <source>
        <dbReference type="Proteomes" id="UP000233597"/>
    </source>
</evidence>